<dbReference type="Proteomes" id="UP000634139">
    <property type="component" value="Unassembled WGS sequence"/>
</dbReference>
<dbReference type="SMART" id="SM00342">
    <property type="entry name" value="HTH_ARAC"/>
    <property type="match status" value="1"/>
</dbReference>
<feature type="domain" description="HTH araC/xylS-type" evidence="4">
    <location>
        <begin position="197"/>
        <end position="280"/>
    </location>
</feature>
<name>A0A918R5G6_9SPHN</name>
<evidence type="ECO:0000259" key="4">
    <source>
        <dbReference type="PROSITE" id="PS01124"/>
    </source>
</evidence>
<dbReference type="GO" id="GO:0003700">
    <property type="term" value="F:DNA-binding transcription factor activity"/>
    <property type="evidence" value="ECO:0007669"/>
    <property type="project" value="InterPro"/>
</dbReference>
<evidence type="ECO:0000256" key="3">
    <source>
        <dbReference type="ARBA" id="ARBA00023163"/>
    </source>
</evidence>
<organism evidence="5 6">
    <name type="scientific">Novosphingobium arvoryzae</name>
    <dbReference type="NCBI Taxonomy" id="1256514"/>
    <lineage>
        <taxon>Bacteria</taxon>
        <taxon>Pseudomonadati</taxon>
        <taxon>Pseudomonadota</taxon>
        <taxon>Alphaproteobacteria</taxon>
        <taxon>Sphingomonadales</taxon>
        <taxon>Sphingomonadaceae</taxon>
        <taxon>Novosphingobium</taxon>
    </lineage>
</organism>
<dbReference type="EMBL" id="BMZD01000001">
    <property type="protein sequence ID" value="GGZ86520.1"/>
    <property type="molecule type" value="Genomic_DNA"/>
</dbReference>
<keyword evidence="3" id="KW-0804">Transcription</keyword>
<dbReference type="PANTHER" id="PTHR46796">
    <property type="entry name" value="HTH-TYPE TRANSCRIPTIONAL ACTIVATOR RHAS-RELATED"/>
    <property type="match status" value="1"/>
</dbReference>
<dbReference type="InterPro" id="IPR050204">
    <property type="entry name" value="AraC_XylS_family_regulators"/>
</dbReference>
<dbReference type="PROSITE" id="PS01124">
    <property type="entry name" value="HTH_ARAC_FAMILY_2"/>
    <property type="match status" value="1"/>
</dbReference>
<reference evidence="5" key="1">
    <citation type="journal article" date="2014" name="Int. J. Syst. Evol. Microbiol.">
        <title>Complete genome sequence of Corynebacterium casei LMG S-19264T (=DSM 44701T), isolated from a smear-ripened cheese.</title>
        <authorList>
            <consortium name="US DOE Joint Genome Institute (JGI-PGF)"/>
            <person name="Walter F."/>
            <person name="Albersmeier A."/>
            <person name="Kalinowski J."/>
            <person name="Ruckert C."/>
        </authorList>
    </citation>
    <scope>NUCLEOTIDE SEQUENCE</scope>
    <source>
        <strain evidence="5">KCTC 32422</strain>
    </source>
</reference>
<evidence type="ECO:0000256" key="2">
    <source>
        <dbReference type="ARBA" id="ARBA00023125"/>
    </source>
</evidence>
<keyword evidence="1" id="KW-0805">Transcription regulation</keyword>
<sequence>MTERFNNQHQEARTSTKLTSPELIRLVYHPAPEPLQPFITTLFTLRCDETEIRDVLPAAVGYLVVMLNGDGTLRFADGTQGTSFPELVLTPTTAAVEVDVAGPWAMIGAALSPLGWAALTGLHAGDHRDRIYDAGTLLGPAVQELGATLRSSTANDEDMAAMLAGFIGPRLNVPPPDRIAMMKHVGDWLSSAFDPPVADLVARMGYSERQVQRLVERYFGASPKQLARKYRALRVAALLQADDTSDARLAEVTNLFFDQPHMIRELRHFLGRTPSRLNSDANPLLAATSGVRGYREVRPNFARIPNES</sequence>
<keyword evidence="2" id="KW-0238">DNA-binding</keyword>
<proteinExistence type="predicted"/>
<evidence type="ECO:0000256" key="1">
    <source>
        <dbReference type="ARBA" id="ARBA00023015"/>
    </source>
</evidence>
<dbReference type="Gene3D" id="1.10.10.60">
    <property type="entry name" value="Homeodomain-like"/>
    <property type="match status" value="1"/>
</dbReference>
<keyword evidence="6" id="KW-1185">Reference proteome</keyword>
<evidence type="ECO:0000313" key="6">
    <source>
        <dbReference type="Proteomes" id="UP000634139"/>
    </source>
</evidence>
<dbReference type="AlphaFoldDB" id="A0A918R5G6"/>
<dbReference type="RefSeq" id="WP_189538505.1">
    <property type="nucleotide sequence ID" value="NZ_BMZD01000001.1"/>
</dbReference>
<dbReference type="InterPro" id="IPR018060">
    <property type="entry name" value="HTH_AraC"/>
</dbReference>
<gene>
    <name evidence="5" type="ORF">GCM10011617_01400</name>
</gene>
<dbReference type="Pfam" id="PF12833">
    <property type="entry name" value="HTH_18"/>
    <property type="match status" value="1"/>
</dbReference>
<protein>
    <recommendedName>
        <fullName evidence="4">HTH araC/xylS-type domain-containing protein</fullName>
    </recommendedName>
</protein>
<evidence type="ECO:0000313" key="5">
    <source>
        <dbReference type="EMBL" id="GGZ86520.1"/>
    </source>
</evidence>
<comment type="caution">
    <text evidence="5">The sequence shown here is derived from an EMBL/GenBank/DDBJ whole genome shotgun (WGS) entry which is preliminary data.</text>
</comment>
<accession>A0A918R5G6</accession>
<reference evidence="5" key="2">
    <citation type="submission" date="2020-09" db="EMBL/GenBank/DDBJ databases">
        <authorList>
            <person name="Sun Q."/>
            <person name="Kim S."/>
        </authorList>
    </citation>
    <scope>NUCLEOTIDE SEQUENCE</scope>
    <source>
        <strain evidence="5">KCTC 32422</strain>
    </source>
</reference>
<dbReference type="GO" id="GO:0043565">
    <property type="term" value="F:sequence-specific DNA binding"/>
    <property type="evidence" value="ECO:0007669"/>
    <property type="project" value="InterPro"/>
</dbReference>